<keyword evidence="2" id="KW-1185">Reference proteome</keyword>
<reference evidence="1" key="1">
    <citation type="submission" date="2023-03" db="EMBL/GenBank/DDBJ databases">
        <title>Massive genome expansion in bonnet fungi (Mycena s.s.) driven by repeated elements and novel gene families across ecological guilds.</title>
        <authorList>
            <consortium name="Lawrence Berkeley National Laboratory"/>
            <person name="Harder C.B."/>
            <person name="Miyauchi S."/>
            <person name="Viragh M."/>
            <person name="Kuo A."/>
            <person name="Thoen E."/>
            <person name="Andreopoulos B."/>
            <person name="Lu D."/>
            <person name="Skrede I."/>
            <person name="Drula E."/>
            <person name="Henrissat B."/>
            <person name="Morin E."/>
            <person name="Kohler A."/>
            <person name="Barry K."/>
            <person name="LaButti K."/>
            <person name="Morin E."/>
            <person name="Salamov A."/>
            <person name="Lipzen A."/>
            <person name="Mereny Z."/>
            <person name="Hegedus B."/>
            <person name="Baldrian P."/>
            <person name="Stursova M."/>
            <person name="Weitz H."/>
            <person name="Taylor A."/>
            <person name="Grigoriev I.V."/>
            <person name="Nagy L.G."/>
            <person name="Martin F."/>
            <person name="Kauserud H."/>
        </authorList>
    </citation>
    <scope>NUCLEOTIDE SEQUENCE</scope>
    <source>
        <strain evidence="1">CBHHK067</strain>
    </source>
</reference>
<organism evidence="1 2">
    <name type="scientific">Mycena rosella</name>
    <name type="common">Pink bonnet</name>
    <name type="synonym">Agaricus rosellus</name>
    <dbReference type="NCBI Taxonomy" id="1033263"/>
    <lineage>
        <taxon>Eukaryota</taxon>
        <taxon>Fungi</taxon>
        <taxon>Dikarya</taxon>
        <taxon>Basidiomycota</taxon>
        <taxon>Agaricomycotina</taxon>
        <taxon>Agaricomycetes</taxon>
        <taxon>Agaricomycetidae</taxon>
        <taxon>Agaricales</taxon>
        <taxon>Marasmiineae</taxon>
        <taxon>Mycenaceae</taxon>
        <taxon>Mycena</taxon>
    </lineage>
</organism>
<dbReference type="EMBL" id="JARKIE010000275">
    <property type="protein sequence ID" value="KAJ7658925.1"/>
    <property type="molecule type" value="Genomic_DNA"/>
</dbReference>
<comment type="caution">
    <text evidence="1">The sequence shown here is derived from an EMBL/GenBank/DDBJ whole genome shotgun (WGS) entry which is preliminary data.</text>
</comment>
<dbReference type="AlphaFoldDB" id="A0AAD7CTF2"/>
<protein>
    <submittedName>
        <fullName evidence="1">Uncharacterized protein</fullName>
    </submittedName>
</protein>
<sequence>MLLARVFLRIRLRRGLWIQRRPSSLSAPASLSSFPLVTADDGLSALGSPARRVGPHAFDLRSRVSATGRPGKEESKAPVPSMHGRSMWWQRRDRLGEVAFEVDILVLVTADVLQGRSFWPKFAVRGMLRALLRLPLGTFPKVFGQFYGVTEALL</sequence>
<accession>A0AAD7CTF2</accession>
<gene>
    <name evidence="1" type="ORF">B0H17DRAFT_1145482</name>
</gene>
<proteinExistence type="predicted"/>
<name>A0AAD7CTF2_MYCRO</name>
<evidence type="ECO:0000313" key="1">
    <source>
        <dbReference type="EMBL" id="KAJ7658925.1"/>
    </source>
</evidence>
<dbReference type="Proteomes" id="UP001221757">
    <property type="component" value="Unassembled WGS sequence"/>
</dbReference>
<evidence type="ECO:0000313" key="2">
    <source>
        <dbReference type="Proteomes" id="UP001221757"/>
    </source>
</evidence>